<comment type="catalytic activity">
    <reaction evidence="9">
        <text>L-threonyl-[protein] + ATP = O-phospho-L-threonyl-[protein] + ADP + H(+)</text>
        <dbReference type="Rhea" id="RHEA:46608"/>
        <dbReference type="Rhea" id="RHEA-COMP:11060"/>
        <dbReference type="Rhea" id="RHEA-COMP:11605"/>
        <dbReference type="ChEBI" id="CHEBI:15378"/>
        <dbReference type="ChEBI" id="CHEBI:30013"/>
        <dbReference type="ChEBI" id="CHEBI:30616"/>
        <dbReference type="ChEBI" id="CHEBI:61977"/>
        <dbReference type="ChEBI" id="CHEBI:456216"/>
        <dbReference type="EC" id="2.7.11.1"/>
    </reaction>
</comment>
<evidence type="ECO:0000256" key="10">
    <source>
        <dbReference type="ARBA" id="ARBA00048679"/>
    </source>
</evidence>
<keyword evidence="11" id="KW-0812">Transmembrane</keyword>
<dbReference type="Pfam" id="PF00069">
    <property type="entry name" value="Pkinase"/>
    <property type="match status" value="1"/>
</dbReference>
<evidence type="ECO:0000256" key="11">
    <source>
        <dbReference type="SAM" id="Phobius"/>
    </source>
</evidence>
<dbReference type="RefSeq" id="XP_068078604.1">
    <property type="nucleotide sequence ID" value="XM_068222503.2"/>
</dbReference>
<dbReference type="SMART" id="SM00220">
    <property type="entry name" value="S_TKc"/>
    <property type="match status" value="1"/>
</dbReference>
<evidence type="ECO:0000313" key="13">
    <source>
        <dbReference type="Proteomes" id="UP000000437"/>
    </source>
</evidence>
<evidence type="ECO:0000256" key="1">
    <source>
        <dbReference type="ARBA" id="ARBA00010090"/>
    </source>
</evidence>
<dbReference type="GO" id="GO:0006869">
    <property type="term" value="P:lipid transport"/>
    <property type="evidence" value="ECO:0007669"/>
    <property type="project" value="InterPro"/>
</dbReference>
<dbReference type="InterPro" id="IPR008271">
    <property type="entry name" value="Ser/Thr_kinase_AS"/>
</dbReference>
<evidence type="ECO:0000256" key="2">
    <source>
        <dbReference type="ARBA" id="ARBA00010886"/>
    </source>
</evidence>
<dbReference type="PANTHER" id="PTHR44899">
    <property type="entry name" value="CAMK FAMILY PROTEIN KINASE"/>
    <property type="match status" value="1"/>
</dbReference>
<evidence type="ECO:0000256" key="3">
    <source>
        <dbReference type="ARBA" id="ARBA00012513"/>
    </source>
</evidence>
<keyword evidence="5" id="KW-0808">Transferase</keyword>
<dbReference type="Gene3D" id="1.10.510.10">
    <property type="entry name" value="Transferase(Phosphotransferase) domain 1"/>
    <property type="match status" value="1"/>
</dbReference>
<dbReference type="GO" id="GO:0042157">
    <property type="term" value="P:lipoprotein metabolic process"/>
    <property type="evidence" value="ECO:0007669"/>
    <property type="project" value="InterPro"/>
</dbReference>
<dbReference type="InterPro" id="IPR011009">
    <property type="entry name" value="Kinase-like_dom_sf"/>
</dbReference>
<dbReference type="Proteomes" id="UP000000437">
    <property type="component" value="Chromosome 7"/>
</dbReference>
<proteinExistence type="inferred from homology"/>
<dbReference type="EC" id="2.7.11.1" evidence="3"/>
<comment type="similarity">
    <text evidence="2">Belongs to the protein kinase superfamily. NEK Ser/Thr protein kinase family. NIMA subfamily.</text>
</comment>
<dbReference type="KEGG" id="dre:101885707"/>
<name>A0AB32TX96_DANRE</name>
<sequence>MANRQGLLPSIASLLKKHGYKVIKECKPGLSGKVFLVKNKDEDLCIIKEINCRDATNLEKVQKEVEILKTLKHGYIVTYVESFEDKAGFFYIVMEYCAGGDLGNRMNIQKVKSFFEEEQILDWLVQICLALQYIHEKNVLHRDLKPQNIFLTEEGYINIGDFGCSKVLDRADAYAQSAVGTDLYFSPEGYENKYNSKSDIWALGWLLHDLCMLDIWADIKKRRFNHALSINGTIPHISERYSKELRKLISQMLSCDPKDRPSAAEILTRPFLTETVKRNKKIPEVLEQSLKKSINAFVKAYNDQYKNFEALVKEWGETTDSLEDMHYKATAGSLSGAVIGTAGGVAAVAGAILAPFTLGASLLVTAVGVGVGAAGGITGAASNITDSVKQKSYRENLEQIEQKYKSSSEPILNTLNKLRGVLGKISKFSIFARNVHSDNTKPAWEIGKGAADCATGAMSLAMLANVGRIALQASKIGRAVAAASGVLSGILVVVDVIFIVKDAKEIHEMRKNWRNDDPEKVKSSVLKSIAQMRKTHKELCKVLEDIKGFREELKKYTGQ</sequence>
<keyword evidence="13" id="KW-1185">Reference proteome</keyword>
<dbReference type="AlphaFoldDB" id="A0AB32TX96"/>
<evidence type="ECO:0000256" key="7">
    <source>
        <dbReference type="ARBA" id="ARBA00022777"/>
    </source>
</evidence>
<dbReference type="GO" id="GO:0005576">
    <property type="term" value="C:extracellular region"/>
    <property type="evidence" value="ECO:0007669"/>
    <property type="project" value="InterPro"/>
</dbReference>
<reference evidence="14" key="1">
    <citation type="submission" date="2025-08" db="UniProtKB">
        <authorList>
            <consortium name="RefSeq"/>
        </authorList>
    </citation>
    <scope>IDENTIFICATION</scope>
    <source>
        <strain evidence="14">Tuebingen</strain>
        <tissue evidence="14">Fibroblasts and whole tissue</tissue>
    </source>
</reference>
<feature type="domain" description="Protein kinase" evidence="12">
    <location>
        <begin position="20"/>
        <end position="272"/>
    </location>
</feature>
<dbReference type="GO" id="GO:0004674">
    <property type="term" value="F:protein serine/threonine kinase activity"/>
    <property type="evidence" value="ECO:0007669"/>
    <property type="project" value="UniProtKB-KW"/>
</dbReference>
<dbReference type="FunFam" id="1.10.510.10:FF:001193">
    <property type="entry name" value="Si:dkey-192d15.1"/>
    <property type="match status" value="1"/>
</dbReference>
<evidence type="ECO:0000256" key="5">
    <source>
        <dbReference type="ARBA" id="ARBA00022679"/>
    </source>
</evidence>
<feature type="transmembrane region" description="Helical" evidence="11">
    <location>
        <begin position="479"/>
        <end position="500"/>
    </location>
</feature>
<dbReference type="Pfam" id="PF05461">
    <property type="entry name" value="ApoL"/>
    <property type="match status" value="1"/>
</dbReference>
<evidence type="ECO:0000313" key="14">
    <source>
        <dbReference type="RefSeq" id="XP_068078604.1"/>
    </source>
</evidence>
<dbReference type="InterPro" id="IPR000719">
    <property type="entry name" value="Prot_kinase_dom"/>
</dbReference>
<gene>
    <name evidence="14" type="primary">LOC101885707</name>
</gene>
<dbReference type="InterPro" id="IPR051131">
    <property type="entry name" value="NEK_Ser/Thr_kinase_NIMA"/>
</dbReference>
<evidence type="ECO:0000256" key="9">
    <source>
        <dbReference type="ARBA" id="ARBA00047899"/>
    </source>
</evidence>
<keyword evidence="8" id="KW-0067">ATP-binding</keyword>
<keyword evidence="6" id="KW-0547">Nucleotide-binding</keyword>
<dbReference type="PROSITE" id="PS50011">
    <property type="entry name" value="PROTEIN_KINASE_DOM"/>
    <property type="match status" value="1"/>
</dbReference>
<keyword evidence="11" id="KW-0472">Membrane</keyword>
<keyword evidence="7" id="KW-0418">Kinase</keyword>
<dbReference type="GeneID" id="101885707"/>
<dbReference type="GO" id="GO:0008289">
    <property type="term" value="F:lipid binding"/>
    <property type="evidence" value="ECO:0007669"/>
    <property type="project" value="InterPro"/>
</dbReference>
<accession>A0AB32TX96</accession>
<evidence type="ECO:0000256" key="6">
    <source>
        <dbReference type="ARBA" id="ARBA00022741"/>
    </source>
</evidence>
<comment type="similarity">
    <text evidence="1">Belongs to the apolipoprotein L family.</text>
</comment>
<keyword evidence="4" id="KW-0723">Serine/threonine-protein kinase</keyword>
<organism evidence="13 14">
    <name type="scientific">Danio rerio</name>
    <name type="common">Zebrafish</name>
    <name type="synonym">Brachydanio rerio</name>
    <dbReference type="NCBI Taxonomy" id="7955"/>
    <lineage>
        <taxon>Eukaryota</taxon>
        <taxon>Metazoa</taxon>
        <taxon>Chordata</taxon>
        <taxon>Craniata</taxon>
        <taxon>Vertebrata</taxon>
        <taxon>Euteleostomi</taxon>
        <taxon>Actinopterygii</taxon>
        <taxon>Neopterygii</taxon>
        <taxon>Teleostei</taxon>
        <taxon>Ostariophysi</taxon>
        <taxon>Cypriniformes</taxon>
        <taxon>Danionidae</taxon>
        <taxon>Danioninae</taxon>
        <taxon>Danio</taxon>
    </lineage>
</organism>
<dbReference type="GO" id="GO:0005524">
    <property type="term" value="F:ATP binding"/>
    <property type="evidence" value="ECO:0007669"/>
    <property type="project" value="UniProtKB-KW"/>
</dbReference>
<dbReference type="SUPFAM" id="SSF56112">
    <property type="entry name" value="Protein kinase-like (PK-like)"/>
    <property type="match status" value="1"/>
</dbReference>
<dbReference type="PROSITE" id="PS00108">
    <property type="entry name" value="PROTEIN_KINASE_ST"/>
    <property type="match status" value="1"/>
</dbReference>
<protein>
    <recommendedName>
        <fullName evidence="3">non-specific serine/threonine protein kinase</fullName>
        <ecNumber evidence="3">2.7.11.1</ecNumber>
    </recommendedName>
</protein>
<evidence type="ECO:0000259" key="12">
    <source>
        <dbReference type="PROSITE" id="PS50011"/>
    </source>
</evidence>
<comment type="catalytic activity">
    <reaction evidence="10">
        <text>L-seryl-[protein] + ATP = O-phospho-L-seryl-[protein] + ADP + H(+)</text>
        <dbReference type="Rhea" id="RHEA:17989"/>
        <dbReference type="Rhea" id="RHEA-COMP:9863"/>
        <dbReference type="Rhea" id="RHEA-COMP:11604"/>
        <dbReference type="ChEBI" id="CHEBI:15378"/>
        <dbReference type="ChEBI" id="CHEBI:29999"/>
        <dbReference type="ChEBI" id="CHEBI:30616"/>
        <dbReference type="ChEBI" id="CHEBI:83421"/>
        <dbReference type="ChEBI" id="CHEBI:456216"/>
        <dbReference type="EC" id="2.7.11.1"/>
    </reaction>
</comment>
<evidence type="ECO:0000256" key="8">
    <source>
        <dbReference type="ARBA" id="ARBA00022840"/>
    </source>
</evidence>
<dbReference type="InterPro" id="IPR008405">
    <property type="entry name" value="ApoL"/>
</dbReference>
<dbReference type="PANTHER" id="PTHR44899:SF4">
    <property type="entry name" value="SERINE_THREONINE-PROTEIN KINASE NEK1"/>
    <property type="match status" value="1"/>
</dbReference>
<keyword evidence="11" id="KW-1133">Transmembrane helix</keyword>
<evidence type="ECO:0000256" key="4">
    <source>
        <dbReference type="ARBA" id="ARBA00022527"/>
    </source>
</evidence>